<name>A0A7V8ZUN6_9PSED</name>
<comment type="caution">
    <text evidence="4">The sequence shown here is derived from an EMBL/GenBank/DDBJ whole genome shotgun (WGS) entry which is preliminary data.</text>
</comment>
<reference evidence="4 5" key="1">
    <citation type="submission" date="2019-06" db="EMBL/GenBank/DDBJ databases">
        <title>Analysis of the biodiversity of Brassica napus bacterial endophytes for the selection of potential efficient biofertilizers for rapeseed crops.</title>
        <authorList>
            <person name="Jimenez-Gomez A."/>
            <person name="Saati-Santamaria Z."/>
            <person name="Menendez E."/>
            <person name="Rivas R."/>
            <person name="Mateos P.F."/>
            <person name="Velazquez E."/>
            <person name="Garcia-Fraile P."/>
        </authorList>
    </citation>
    <scope>NUCLEOTIDE SEQUENCE [LARGE SCALE GENOMIC DNA]</scope>
    <source>
        <strain evidence="4 5">CDVBN10</strain>
    </source>
</reference>
<feature type="signal peptide" evidence="2">
    <location>
        <begin position="1"/>
        <end position="23"/>
    </location>
</feature>
<gene>
    <name evidence="4" type="ORF">FHK92_21375</name>
</gene>
<proteinExistence type="inferred from homology"/>
<protein>
    <submittedName>
        <fullName evidence="4">Protein disulfide reductase</fullName>
    </submittedName>
</protein>
<feature type="chain" id="PRO_5030810003" evidence="2">
    <location>
        <begin position="24"/>
        <end position="410"/>
    </location>
</feature>
<evidence type="ECO:0000259" key="3">
    <source>
        <dbReference type="Pfam" id="PF12849"/>
    </source>
</evidence>
<evidence type="ECO:0000313" key="4">
    <source>
        <dbReference type="EMBL" id="MBA1380323.1"/>
    </source>
</evidence>
<comment type="similarity">
    <text evidence="1">Belongs to the PstS family.</text>
</comment>
<sequence length="410" mass="42228">MFKRNVLAVSMAVAGLCSAQAMAAVVGGGATLPQNLYGVPPTGGVAAPVGILNGPAPQPAFANYVGVGSGGGKSAFLTNNSDVLVWNLDGNSATALEKVYVPAVTVDYAGSDSILSTAELTTYRAAHQSPAVPTGNAANWGPIIQIPAEATSVTVPYKLTLANGTAVNNLNLTSAQLCDIFSGTVTTWNQVNSTYPTTPIKVYYRAGSSGTSEIFTRHLNSQCPTKFTTNGTFTTAVGTVPANATAVTGSAAMASTVLSTEGAIGYVGPEDVNATSNAVVARVNGNLPTVGNVTTALSTIAPPATADRGLPENWAKVLPNPATGYSIVGYTFLVFNQCYKDSTDTAAVRDFISRHYTLSDANNNDDEIIAAKLIPITDTWKTAIRSTFWTATNSLSVGNTTACNGIGRPQ</sequence>
<feature type="domain" description="PBP" evidence="3">
    <location>
        <begin position="62"/>
        <end position="352"/>
    </location>
</feature>
<dbReference type="PANTHER" id="PTHR42996">
    <property type="entry name" value="PHOSPHATE-BINDING PROTEIN PSTS"/>
    <property type="match status" value="1"/>
</dbReference>
<dbReference type="InterPro" id="IPR024370">
    <property type="entry name" value="PBP_domain"/>
</dbReference>
<dbReference type="AlphaFoldDB" id="A0A7V8ZUN6"/>
<dbReference type="SUPFAM" id="SSF53850">
    <property type="entry name" value="Periplasmic binding protein-like II"/>
    <property type="match status" value="1"/>
</dbReference>
<dbReference type="InterPro" id="IPR050962">
    <property type="entry name" value="Phosphate-bind_PstS"/>
</dbReference>
<dbReference type="Gene3D" id="3.40.190.10">
    <property type="entry name" value="Periplasmic binding protein-like II"/>
    <property type="match status" value="2"/>
</dbReference>
<dbReference type="EMBL" id="VDLV01000041">
    <property type="protein sequence ID" value="MBA1380323.1"/>
    <property type="molecule type" value="Genomic_DNA"/>
</dbReference>
<keyword evidence="2" id="KW-0732">Signal</keyword>
<evidence type="ECO:0000256" key="1">
    <source>
        <dbReference type="ARBA" id="ARBA00008725"/>
    </source>
</evidence>
<organism evidence="4 5">
    <name type="scientific">Pseudomonas brassicacearum subsp. neoaurantiaca</name>
    <dbReference type="NCBI Taxonomy" id="494916"/>
    <lineage>
        <taxon>Bacteria</taxon>
        <taxon>Pseudomonadati</taxon>
        <taxon>Pseudomonadota</taxon>
        <taxon>Gammaproteobacteria</taxon>
        <taxon>Pseudomonadales</taxon>
        <taxon>Pseudomonadaceae</taxon>
        <taxon>Pseudomonas</taxon>
    </lineage>
</organism>
<accession>A0A7V8ZUN6</accession>
<evidence type="ECO:0000313" key="5">
    <source>
        <dbReference type="Proteomes" id="UP000572407"/>
    </source>
</evidence>
<dbReference type="Pfam" id="PF12849">
    <property type="entry name" value="PBP_like_2"/>
    <property type="match status" value="1"/>
</dbReference>
<dbReference type="RefSeq" id="WP_181289698.1">
    <property type="nucleotide sequence ID" value="NZ_VDLV01000041.1"/>
</dbReference>
<evidence type="ECO:0000256" key="2">
    <source>
        <dbReference type="SAM" id="SignalP"/>
    </source>
</evidence>
<dbReference type="PANTHER" id="PTHR42996:SF1">
    <property type="entry name" value="PHOSPHATE-BINDING PROTEIN PSTS"/>
    <property type="match status" value="1"/>
</dbReference>
<dbReference type="Proteomes" id="UP000572407">
    <property type="component" value="Unassembled WGS sequence"/>
</dbReference>